<accession>A0A652KR65</accession>
<feature type="domain" description="ATP-dependent DNA ligase family profile" evidence="1">
    <location>
        <begin position="6"/>
        <end position="117"/>
    </location>
</feature>
<dbReference type="InterPro" id="IPR012310">
    <property type="entry name" value="DNA_ligase_ATP-dep_cent"/>
</dbReference>
<dbReference type="EMBL" id="RDBM01000036">
    <property type="protein sequence ID" value="TXS26219.1"/>
    <property type="molecule type" value="Genomic_DNA"/>
</dbReference>
<protein>
    <recommendedName>
        <fullName evidence="1">ATP-dependent DNA ligase family profile domain-containing protein</fullName>
    </recommendedName>
</protein>
<organism evidence="2">
    <name type="scientific">Streptomyces sp. gb1(2016)</name>
    <dbReference type="NCBI Taxonomy" id="1828321"/>
    <lineage>
        <taxon>Bacteria</taxon>
        <taxon>Bacillati</taxon>
        <taxon>Actinomycetota</taxon>
        <taxon>Actinomycetes</taxon>
        <taxon>Kitasatosporales</taxon>
        <taxon>Streptomycetaceae</taxon>
        <taxon>Streptomyces</taxon>
    </lineage>
</organism>
<dbReference type="GO" id="GO:0005524">
    <property type="term" value="F:ATP binding"/>
    <property type="evidence" value="ECO:0007669"/>
    <property type="project" value="InterPro"/>
</dbReference>
<evidence type="ECO:0000259" key="1">
    <source>
        <dbReference type="Pfam" id="PF01068"/>
    </source>
</evidence>
<sequence>MLAQARETLPPHGPGRMAAQPKFDGFRALLYTPLHAGDPVLLQSRRGALVQDRFPDLTAAARSLPNGLVLDGELAVLDRHGQFSFTALQRRATAGRNARVLAAEMPAHFIVFDVLQSGARSWWTSRSRAAARS</sequence>
<evidence type="ECO:0000313" key="2">
    <source>
        <dbReference type="EMBL" id="TXS26219.1"/>
    </source>
</evidence>
<name>A0A652KR65_9ACTN</name>
<dbReference type="Pfam" id="PF01068">
    <property type="entry name" value="DNA_ligase_A_M"/>
    <property type="match status" value="1"/>
</dbReference>
<dbReference type="AlphaFoldDB" id="A0A652KR65"/>
<dbReference type="SUPFAM" id="SSF56091">
    <property type="entry name" value="DNA ligase/mRNA capping enzyme, catalytic domain"/>
    <property type="match status" value="1"/>
</dbReference>
<dbReference type="GO" id="GO:0003910">
    <property type="term" value="F:DNA ligase (ATP) activity"/>
    <property type="evidence" value="ECO:0007669"/>
    <property type="project" value="InterPro"/>
</dbReference>
<dbReference type="GO" id="GO:0006310">
    <property type="term" value="P:DNA recombination"/>
    <property type="evidence" value="ECO:0007669"/>
    <property type="project" value="InterPro"/>
</dbReference>
<gene>
    <name evidence="2" type="ORF">EAO74_21010</name>
</gene>
<dbReference type="Gene3D" id="3.30.470.30">
    <property type="entry name" value="DNA ligase/mRNA capping enzyme"/>
    <property type="match status" value="1"/>
</dbReference>
<feature type="non-terminal residue" evidence="2">
    <location>
        <position position="133"/>
    </location>
</feature>
<reference evidence="2" key="1">
    <citation type="submission" date="2018-10" db="EMBL/GenBank/DDBJ databases">
        <authorList>
            <person name="Hariharan J."/>
            <person name="Choudoir M.J."/>
            <person name="Diebold P."/>
            <person name="Panke-Buisse K."/>
            <person name="Campbell A.N."/>
            <person name="Buckley D.H."/>
        </authorList>
    </citation>
    <scope>NUCLEOTIDE SEQUENCE</scope>
    <source>
        <strain evidence="2">Gb1</strain>
    </source>
</reference>
<comment type="caution">
    <text evidence="2">The sequence shown here is derived from an EMBL/GenBank/DDBJ whole genome shotgun (WGS) entry which is preliminary data.</text>
</comment>
<proteinExistence type="predicted"/>
<dbReference type="GO" id="GO:0006281">
    <property type="term" value="P:DNA repair"/>
    <property type="evidence" value="ECO:0007669"/>
    <property type="project" value="InterPro"/>
</dbReference>